<reference evidence="1 2" key="1">
    <citation type="submission" date="2015-08" db="EMBL/GenBank/DDBJ databases">
        <title>Draft Genome Sequence of Rathayibacter sp. Strain VKM Ac-2596 Isolated from Leaf Gall Induced by Plant-Parasitic Nematodes.</title>
        <authorList>
            <person name="Vasilenko O.V."/>
            <person name="Starodumova I.P."/>
            <person name="Tarlachkov S.V."/>
            <person name="Dorofeeva L.V."/>
            <person name="Evtushenko L.I."/>
        </authorList>
    </citation>
    <scope>NUCLEOTIDE SEQUENCE [LARGE SCALE GENOMIC DNA]</scope>
    <source>
        <strain evidence="1 2">VKM Ac-2596</strain>
    </source>
</reference>
<comment type="caution">
    <text evidence="1">The sequence shown here is derived from an EMBL/GenBank/DDBJ whole genome shotgun (WGS) entry which is preliminary data.</text>
</comment>
<protein>
    <submittedName>
        <fullName evidence="1">Uncharacterized protein</fullName>
    </submittedName>
</protein>
<dbReference type="EMBL" id="LIIN01000214">
    <property type="protein sequence ID" value="KZX19765.1"/>
    <property type="molecule type" value="Genomic_DNA"/>
</dbReference>
<dbReference type="AlphaFoldDB" id="A0A162FMW3"/>
<organism evidence="1 2">
    <name type="scientific">Rathayibacter tanaceti</name>
    <dbReference type="NCBI Taxonomy" id="1671680"/>
    <lineage>
        <taxon>Bacteria</taxon>
        <taxon>Bacillati</taxon>
        <taxon>Actinomycetota</taxon>
        <taxon>Actinomycetes</taxon>
        <taxon>Micrococcales</taxon>
        <taxon>Microbacteriaceae</taxon>
        <taxon>Rathayibacter</taxon>
    </lineage>
</organism>
<gene>
    <name evidence="1" type="ORF">ACH61_03135</name>
</gene>
<dbReference type="Proteomes" id="UP000076717">
    <property type="component" value="Unassembled WGS sequence"/>
</dbReference>
<proteinExistence type="predicted"/>
<accession>A0A162FMW3</accession>
<evidence type="ECO:0000313" key="1">
    <source>
        <dbReference type="EMBL" id="KZX19765.1"/>
    </source>
</evidence>
<name>A0A162FMW3_9MICO</name>
<sequence>MPPVAGLAVRRELVVEVDVDRAGNVPLEVRGSAVRAVEAPPHVEDQRRLG</sequence>
<keyword evidence="2" id="KW-1185">Reference proteome</keyword>
<evidence type="ECO:0000313" key="2">
    <source>
        <dbReference type="Proteomes" id="UP000076717"/>
    </source>
</evidence>